<keyword evidence="3" id="KW-0808">Transferase</keyword>
<dbReference type="PANTHER" id="PTHR31042:SF3">
    <property type="entry name" value="OS08G0110400 PROTEIN"/>
    <property type="match status" value="1"/>
</dbReference>
<organism evidence="7 8">
    <name type="scientific">Papaver nudicaule</name>
    <name type="common">Iceland poppy</name>
    <dbReference type="NCBI Taxonomy" id="74823"/>
    <lineage>
        <taxon>Eukaryota</taxon>
        <taxon>Viridiplantae</taxon>
        <taxon>Streptophyta</taxon>
        <taxon>Embryophyta</taxon>
        <taxon>Tracheophyta</taxon>
        <taxon>Spermatophyta</taxon>
        <taxon>Magnoliopsida</taxon>
        <taxon>Ranunculales</taxon>
        <taxon>Papaveraceae</taxon>
        <taxon>Papaveroideae</taxon>
        <taxon>Papaver</taxon>
    </lineage>
</organism>
<keyword evidence="6" id="KW-1133">Transmembrane helix</keyword>
<gene>
    <name evidence="7" type="ORF">MKW94_013449</name>
</gene>
<keyword evidence="6" id="KW-0812">Transmembrane</keyword>
<feature type="non-terminal residue" evidence="7">
    <location>
        <position position="170"/>
    </location>
</feature>
<feature type="transmembrane region" description="Helical" evidence="6">
    <location>
        <begin position="33"/>
        <end position="50"/>
    </location>
</feature>
<evidence type="ECO:0000256" key="2">
    <source>
        <dbReference type="ARBA" id="ARBA00022676"/>
    </source>
</evidence>
<evidence type="ECO:0000256" key="4">
    <source>
        <dbReference type="ARBA" id="ARBA00023136"/>
    </source>
</evidence>
<dbReference type="Proteomes" id="UP001177140">
    <property type="component" value="Unassembled WGS sequence"/>
</dbReference>
<keyword evidence="8" id="KW-1185">Reference proteome</keyword>
<accession>A0AA41VSB3</accession>
<evidence type="ECO:0000256" key="1">
    <source>
        <dbReference type="ARBA" id="ARBA00004606"/>
    </source>
</evidence>
<sequence>MNVTIRNNRPDEEEIDRMTNSVVIDTSFRLVKVVSYFVIFVAGAILGLTASSHDMFYPRGPSSSPNRSEENCLNCPIIPLKPVTLTHTMTDEELFWRASMVPRKDGYPYERTPKVAFMFLTRGPLPLSPLWERFFQGHQELFSIYVHTVPGYKLNVSETSVFYGRQIPSK</sequence>
<evidence type="ECO:0000313" key="7">
    <source>
        <dbReference type="EMBL" id="MCL7046268.1"/>
    </source>
</evidence>
<evidence type="ECO:0000256" key="5">
    <source>
        <dbReference type="ARBA" id="ARBA00023180"/>
    </source>
</evidence>
<keyword evidence="5" id="KW-0325">Glycoprotein</keyword>
<name>A0AA41VSB3_PAPNU</name>
<dbReference type="Pfam" id="PF02485">
    <property type="entry name" value="Branch"/>
    <property type="match status" value="1"/>
</dbReference>
<comment type="subcellular location">
    <subcellularLocation>
        <location evidence="1">Membrane</location>
        <topology evidence="1">Single-pass type II membrane protein</topology>
    </subcellularLocation>
</comment>
<reference evidence="7" key="1">
    <citation type="submission" date="2022-03" db="EMBL/GenBank/DDBJ databases">
        <title>A functionally conserved STORR gene fusion in Papaver species that diverged 16.8 million years ago.</title>
        <authorList>
            <person name="Catania T."/>
        </authorList>
    </citation>
    <scope>NUCLEOTIDE SEQUENCE</scope>
    <source>
        <strain evidence="7">S-191538</strain>
    </source>
</reference>
<proteinExistence type="predicted"/>
<dbReference type="AlphaFoldDB" id="A0AA41VSB3"/>
<dbReference type="PANTHER" id="PTHR31042">
    <property type="entry name" value="CORE-2/I-BRANCHING BETA-1,6-N-ACETYLGLUCOSAMINYLTRANSFERASE FAMILY PROTEIN-RELATED"/>
    <property type="match status" value="1"/>
</dbReference>
<dbReference type="InterPro" id="IPR003406">
    <property type="entry name" value="Glyco_trans_14"/>
</dbReference>
<keyword evidence="2" id="KW-0328">Glycosyltransferase</keyword>
<evidence type="ECO:0000256" key="6">
    <source>
        <dbReference type="SAM" id="Phobius"/>
    </source>
</evidence>
<dbReference type="GO" id="GO:0016757">
    <property type="term" value="F:glycosyltransferase activity"/>
    <property type="evidence" value="ECO:0007669"/>
    <property type="project" value="UniProtKB-KW"/>
</dbReference>
<dbReference type="InterPro" id="IPR044174">
    <property type="entry name" value="BC10-like"/>
</dbReference>
<comment type="caution">
    <text evidence="7">The sequence shown here is derived from an EMBL/GenBank/DDBJ whole genome shotgun (WGS) entry which is preliminary data.</text>
</comment>
<dbReference type="GO" id="GO:0016020">
    <property type="term" value="C:membrane"/>
    <property type="evidence" value="ECO:0007669"/>
    <property type="project" value="UniProtKB-SubCell"/>
</dbReference>
<dbReference type="EMBL" id="JAJJMA010279297">
    <property type="protein sequence ID" value="MCL7046268.1"/>
    <property type="molecule type" value="Genomic_DNA"/>
</dbReference>
<keyword evidence="4 6" id="KW-0472">Membrane</keyword>
<evidence type="ECO:0000256" key="3">
    <source>
        <dbReference type="ARBA" id="ARBA00022679"/>
    </source>
</evidence>
<protein>
    <recommendedName>
        <fullName evidence="9">Glycosyltransferase</fullName>
    </recommendedName>
</protein>
<evidence type="ECO:0000313" key="8">
    <source>
        <dbReference type="Proteomes" id="UP001177140"/>
    </source>
</evidence>
<evidence type="ECO:0008006" key="9">
    <source>
        <dbReference type="Google" id="ProtNLM"/>
    </source>
</evidence>